<keyword evidence="2" id="KW-1133">Transmembrane helix</keyword>
<sequence length="191" mass="19702">MTDTLAAPGHESESTMTAETPTVETTQDRRRKAAKISLAAIALLGIGAAATSAAWSDDVWFGGTANAGTFEVQGSLDGTTWTDADDEATSIAIPDSELEGLVPGETRTVTLYLKNASDVTATLAPDAAVTTAGDVFAGSNPALVDVETIADPELDADEETSVDLTVTTPENWGDTYQGTDGTIVVTFQAQS</sequence>
<dbReference type="OrthoDB" id="5073838at2"/>
<dbReference type="InterPro" id="IPR023833">
    <property type="entry name" value="Signal_pept_SipW-depend-type"/>
</dbReference>
<keyword evidence="2" id="KW-0812">Transmembrane</keyword>
<name>A0A2M9CCZ0_9CELL</name>
<organism evidence="3 4">
    <name type="scientific">Sediminihabitans luteus</name>
    <dbReference type="NCBI Taxonomy" id="1138585"/>
    <lineage>
        <taxon>Bacteria</taxon>
        <taxon>Bacillati</taxon>
        <taxon>Actinomycetota</taxon>
        <taxon>Actinomycetes</taxon>
        <taxon>Micrococcales</taxon>
        <taxon>Cellulomonadaceae</taxon>
        <taxon>Sediminihabitans</taxon>
    </lineage>
</organism>
<feature type="compositionally biased region" description="Low complexity" evidence="1">
    <location>
        <begin position="15"/>
        <end position="25"/>
    </location>
</feature>
<dbReference type="Proteomes" id="UP000231693">
    <property type="component" value="Unassembled WGS sequence"/>
</dbReference>
<accession>A0A2M9CCZ0</accession>
<evidence type="ECO:0000313" key="3">
    <source>
        <dbReference type="EMBL" id="PJJ69209.1"/>
    </source>
</evidence>
<evidence type="ECO:0000313" key="4">
    <source>
        <dbReference type="Proteomes" id="UP000231693"/>
    </source>
</evidence>
<feature type="transmembrane region" description="Helical" evidence="2">
    <location>
        <begin position="36"/>
        <end position="55"/>
    </location>
</feature>
<dbReference type="RefSeq" id="WP_100423823.1">
    <property type="nucleotide sequence ID" value="NZ_BOOX01000005.1"/>
</dbReference>
<dbReference type="EMBL" id="PGFE01000005">
    <property type="protein sequence ID" value="PJJ69209.1"/>
    <property type="molecule type" value="Genomic_DNA"/>
</dbReference>
<proteinExistence type="predicted"/>
<dbReference type="AlphaFoldDB" id="A0A2M9CCZ0"/>
<gene>
    <name evidence="3" type="ORF">CLV28_2671</name>
</gene>
<reference evidence="3 4" key="1">
    <citation type="submission" date="2017-11" db="EMBL/GenBank/DDBJ databases">
        <title>Genomic Encyclopedia of Archaeal and Bacterial Type Strains, Phase II (KMG-II): From Individual Species to Whole Genera.</title>
        <authorList>
            <person name="Goeker M."/>
        </authorList>
    </citation>
    <scope>NUCLEOTIDE SEQUENCE [LARGE SCALE GENOMIC DNA]</scope>
    <source>
        <strain evidence="3 4">DSM 25478</strain>
    </source>
</reference>
<evidence type="ECO:0000256" key="2">
    <source>
        <dbReference type="SAM" id="Phobius"/>
    </source>
</evidence>
<comment type="caution">
    <text evidence="3">The sequence shown here is derived from an EMBL/GenBank/DDBJ whole genome shotgun (WGS) entry which is preliminary data.</text>
</comment>
<dbReference type="NCBIfam" id="TIGR04088">
    <property type="entry name" value="cognate_SipW"/>
    <property type="match status" value="1"/>
</dbReference>
<evidence type="ECO:0000256" key="1">
    <source>
        <dbReference type="SAM" id="MobiDB-lite"/>
    </source>
</evidence>
<protein>
    <submittedName>
        <fullName evidence="3">Putative ribosomally synthesized peptide with SipW-like signal peptide</fullName>
    </submittedName>
</protein>
<keyword evidence="4" id="KW-1185">Reference proteome</keyword>
<keyword evidence="2" id="KW-0472">Membrane</keyword>
<feature type="region of interest" description="Disordered" evidence="1">
    <location>
        <begin position="1"/>
        <end position="29"/>
    </location>
</feature>